<feature type="region of interest" description="Disordered" evidence="1">
    <location>
        <begin position="1"/>
        <end position="73"/>
    </location>
</feature>
<name>A0A2I0KFV2_PUNGR</name>
<gene>
    <name evidence="2" type="ORF">CRG98_012254</name>
</gene>
<feature type="region of interest" description="Disordered" evidence="1">
    <location>
        <begin position="228"/>
        <end position="261"/>
    </location>
</feature>
<dbReference type="Proteomes" id="UP000233551">
    <property type="component" value="Unassembled WGS sequence"/>
</dbReference>
<feature type="compositionally biased region" description="Basic and acidic residues" evidence="1">
    <location>
        <begin position="154"/>
        <end position="163"/>
    </location>
</feature>
<feature type="region of interest" description="Disordered" evidence="1">
    <location>
        <begin position="149"/>
        <end position="209"/>
    </location>
</feature>
<proteinExistence type="predicted"/>
<feature type="compositionally biased region" description="Basic residues" evidence="1">
    <location>
        <begin position="178"/>
        <end position="187"/>
    </location>
</feature>
<evidence type="ECO:0000313" key="3">
    <source>
        <dbReference type="Proteomes" id="UP000233551"/>
    </source>
</evidence>
<protein>
    <submittedName>
        <fullName evidence="2">Uncharacterized protein</fullName>
    </submittedName>
</protein>
<feature type="compositionally biased region" description="Polar residues" evidence="1">
    <location>
        <begin position="40"/>
        <end position="49"/>
    </location>
</feature>
<evidence type="ECO:0000313" key="2">
    <source>
        <dbReference type="EMBL" id="PKI67357.1"/>
    </source>
</evidence>
<dbReference type="EMBL" id="PGOL01000617">
    <property type="protein sequence ID" value="PKI67357.1"/>
    <property type="molecule type" value="Genomic_DNA"/>
</dbReference>
<dbReference type="AlphaFoldDB" id="A0A2I0KFV2"/>
<accession>A0A2I0KFV2</accession>
<evidence type="ECO:0000256" key="1">
    <source>
        <dbReference type="SAM" id="MobiDB-lite"/>
    </source>
</evidence>
<reference evidence="2 3" key="1">
    <citation type="submission" date="2017-11" db="EMBL/GenBank/DDBJ databases">
        <title>De-novo sequencing of pomegranate (Punica granatum L.) genome.</title>
        <authorList>
            <person name="Akparov Z."/>
            <person name="Amiraslanov A."/>
            <person name="Hajiyeva S."/>
            <person name="Abbasov M."/>
            <person name="Kaur K."/>
            <person name="Hamwieh A."/>
            <person name="Solovyev V."/>
            <person name="Salamov A."/>
            <person name="Braich B."/>
            <person name="Kosarev P."/>
            <person name="Mahmoud A."/>
            <person name="Hajiyev E."/>
            <person name="Babayeva S."/>
            <person name="Izzatullayeva V."/>
            <person name="Mammadov A."/>
            <person name="Mammadov A."/>
            <person name="Sharifova S."/>
            <person name="Ojaghi J."/>
            <person name="Eynullazada K."/>
            <person name="Bayramov B."/>
            <person name="Abdulazimova A."/>
            <person name="Shahmuradov I."/>
        </authorList>
    </citation>
    <scope>NUCLEOTIDE SEQUENCE [LARGE SCALE GENOMIC DNA]</scope>
    <source>
        <strain evidence="3">cv. AG2017</strain>
        <tissue evidence="2">Leaf</tissue>
    </source>
</reference>
<organism evidence="2 3">
    <name type="scientific">Punica granatum</name>
    <name type="common">Pomegranate</name>
    <dbReference type="NCBI Taxonomy" id="22663"/>
    <lineage>
        <taxon>Eukaryota</taxon>
        <taxon>Viridiplantae</taxon>
        <taxon>Streptophyta</taxon>
        <taxon>Embryophyta</taxon>
        <taxon>Tracheophyta</taxon>
        <taxon>Spermatophyta</taxon>
        <taxon>Magnoliopsida</taxon>
        <taxon>eudicotyledons</taxon>
        <taxon>Gunneridae</taxon>
        <taxon>Pentapetalae</taxon>
        <taxon>rosids</taxon>
        <taxon>malvids</taxon>
        <taxon>Myrtales</taxon>
        <taxon>Lythraceae</taxon>
        <taxon>Punica</taxon>
    </lineage>
</organism>
<comment type="caution">
    <text evidence="2">The sequence shown here is derived from an EMBL/GenBank/DDBJ whole genome shotgun (WGS) entry which is preliminary data.</text>
</comment>
<sequence length="261" mass="28863">MGQASDDHSELYRAPRGTFQWQQTPPDESSGHIHGKQRSQRSPNTSRHSGNTEKAPIFDLKLPTSPSSRKKNRVSWVARVHAGPLRVPFRPITLASRAITFKGFLTTLTLPREEESNEPDLAPYLGRSKRADPFSRNCRCCLLSGPSTRSAQAESRDSHDHFPDSSPHATRLEPLVVRKGRGTHGHASRRDGRESLCPSRTHGSSFTPRYVDPYPSLPLTMIMICMHDGKSSGSRSKRPKGVGCVKGGRRPSSLQGGREVP</sequence>
<feature type="compositionally biased region" description="Basic and acidic residues" evidence="1">
    <location>
        <begin position="1"/>
        <end position="13"/>
    </location>
</feature>
<keyword evidence="3" id="KW-1185">Reference proteome</keyword>